<dbReference type="AlphaFoldDB" id="A0A4Q7KDT5"/>
<evidence type="ECO:0000313" key="2">
    <source>
        <dbReference type="EMBL" id="RZS32201.1"/>
    </source>
</evidence>
<organism evidence="2 3">
    <name type="scientific">Herbihabitans rhizosphaerae</name>
    <dbReference type="NCBI Taxonomy" id="1872711"/>
    <lineage>
        <taxon>Bacteria</taxon>
        <taxon>Bacillati</taxon>
        <taxon>Actinomycetota</taxon>
        <taxon>Actinomycetes</taxon>
        <taxon>Pseudonocardiales</taxon>
        <taxon>Pseudonocardiaceae</taxon>
        <taxon>Herbihabitans</taxon>
    </lineage>
</organism>
<dbReference type="PROSITE" id="PS50943">
    <property type="entry name" value="HTH_CROC1"/>
    <property type="match status" value="1"/>
</dbReference>
<dbReference type="InterPro" id="IPR043917">
    <property type="entry name" value="DUF5753"/>
</dbReference>
<keyword evidence="3" id="KW-1185">Reference proteome</keyword>
<dbReference type="SMART" id="SM00530">
    <property type="entry name" value="HTH_XRE"/>
    <property type="match status" value="1"/>
</dbReference>
<dbReference type="InterPro" id="IPR001387">
    <property type="entry name" value="Cro/C1-type_HTH"/>
</dbReference>
<name>A0A4Q7KDT5_9PSEU</name>
<comment type="caution">
    <text evidence="2">The sequence shown here is derived from an EMBL/GenBank/DDBJ whole genome shotgun (WGS) entry which is preliminary data.</text>
</comment>
<gene>
    <name evidence="2" type="ORF">EV193_11342</name>
</gene>
<dbReference type="EMBL" id="SGWQ01000013">
    <property type="protein sequence ID" value="RZS32201.1"/>
    <property type="molecule type" value="Genomic_DNA"/>
</dbReference>
<dbReference type="Gene3D" id="1.10.260.40">
    <property type="entry name" value="lambda repressor-like DNA-binding domains"/>
    <property type="match status" value="1"/>
</dbReference>
<dbReference type="Proteomes" id="UP000294257">
    <property type="component" value="Unassembled WGS sequence"/>
</dbReference>
<dbReference type="CDD" id="cd00093">
    <property type="entry name" value="HTH_XRE"/>
    <property type="match status" value="1"/>
</dbReference>
<accession>A0A4Q7KDT5</accession>
<reference evidence="2 3" key="1">
    <citation type="submission" date="2019-02" db="EMBL/GenBank/DDBJ databases">
        <title>Genomic Encyclopedia of Type Strains, Phase IV (KMG-IV): sequencing the most valuable type-strain genomes for metagenomic binning, comparative biology and taxonomic classification.</title>
        <authorList>
            <person name="Goeker M."/>
        </authorList>
    </citation>
    <scope>NUCLEOTIDE SEQUENCE [LARGE SCALE GENOMIC DNA]</scope>
    <source>
        <strain evidence="2 3">DSM 101727</strain>
    </source>
</reference>
<sequence>MIEVITGDGGAEMAQRSDPSALRWLIGTELRQARLRSGRKQAEAGKTIGCTQAKINYLEIGRNQQQPEEVTKLLRFYGCDAAHSDRIASLAGRADQGTWWAAFSDVVPDWLKTFVGLEGLCATEFMYEPLLIPGLLQTQEYAEALLVDHLRVATVDVDRVVNLRMTRQARLTDEDTPLRFSTVIEETTLHRLVGGPQVMILQLKHLLELSELDNVIMQIMPQSVAVHDGLEGEFTLLDFTEAQSIGYVEFPDGAIYVQDQDQVAAYTKSEERMRAVALSPVDSAELIRKRLAKLRRTKE</sequence>
<dbReference type="Pfam" id="PF13560">
    <property type="entry name" value="HTH_31"/>
    <property type="match status" value="1"/>
</dbReference>
<proteinExistence type="predicted"/>
<feature type="domain" description="HTH cro/C1-type" evidence="1">
    <location>
        <begin position="30"/>
        <end position="84"/>
    </location>
</feature>
<dbReference type="InterPro" id="IPR010982">
    <property type="entry name" value="Lambda_DNA-bd_dom_sf"/>
</dbReference>
<dbReference type="GO" id="GO:0003677">
    <property type="term" value="F:DNA binding"/>
    <property type="evidence" value="ECO:0007669"/>
    <property type="project" value="InterPro"/>
</dbReference>
<dbReference type="SUPFAM" id="SSF47413">
    <property type="entry name" value="lambda repressor-like DNA-binding domains"/>
    <property type="match status" value="1"/>
</dbReference>
<evidence type="ECO:0000313" key="3">
    <source>
        <dbReference type="Proteomes" id="UP000294257"/>
    </source>
</evidence>
<protein>
    <submittedName>
        <fullName evidence="2">Helix-turn-helix protein</fullName>
    </submittedName>
</protein>
<dbReference type="Pfam" id="PF19054">
    <property type="entry name" value="DUF5753"/>
    <property type="match status" value="1"/>
</dbReference>
<evidence type="ECO:0000259" key="1">
    <source>
        <dbReference type="PROSITE" id="PS50943"/>
    </source>
</evidence>